<dbReference type="EMBL" id="JAFMOF010000003">
    <property type="protein sequence ID" value="MBO0654926.1"/>
    <property type="molecule type" value="Genomic_DNA"/>
</dbReference>
<dbReference type="Proteomes" id="UP000664781">
    <property type="component" value="Unassembled WGS sequence"/>
</dbReference>
<keyword evidence="2" id="KW-1133">Transmembrane helix</keyword>
<protein>
    <submittedName>
        <fullName evidence="3">Uncharacterized protein</fullName>
    </submittedName>
</protein>
<comment type="caution">
    <text evidence="3">The sequence shown here is derived from an EMBL/GenBank/DDBJ whole genome shotgun (WGS) entry which is preliminary data.</text>
</comment>
<dbReference type="RefSeq" id="WP_207247918.1">
    <property type="nucleotide sequence ID" value="NZ_JAFMOF010000003.1"/>
</dbReference>
<evidence type="ECO:0000256" key="1">
    <source>
        <dbReference type="SAM" id="MobiDB-lite"/>
    </source>
</evidence>
<keyword evidence="2" id="KW-0812">Transmembrane</keyword>
<name>A0A939JN52_9ACTN</name>
<reference evidence="3" key="1">
    <citation type="submission" date="2021-03" db="EMBL/GenBank/DDBJ databases">
        <title>Streptomyces strains.</title>
        <authorList>
            <person name="Lund M.B."/>
            <person name="Toerring T."/>
        </authorList>
    </citation>
    <scope>NUCLEOTIDE SEQUENCE</scope>
    <source>
        <strain evidence="3">JCM 4242</strain>
    </source>
</reference>
<feature type="transmembrane region" description="Helical" evidence="2">
    <location>
        <begin position="49"/>
        <end position="70"/>
    </location>
</feature>
<proteinExistence type="predicted"/>
<keyword evidence="4" id="KW-1185">Reference proteome</keyword>
<sequence>MARAHRPARRPLARGPGRHPLLAYTAVAALGGLIFLARLLAAHGLARPAVAAVLAAAVAEAVPLATLLAARLPGCEALRWPVGRAADAYGPAAIPLVACALPALALLAHAVPALSRASVHGRGDLPPVPPPSVPRWRPLCPRHRGASLAR</sequence>
<feature type="transmembrane region" description="Helical" evidence="2">
    <location>
        <begin position="21"/>
        <end position="43"/>
    </location>
</feature>
<organism evidence="3 4">
    <name type="scientific">Streptomyces triculaminicus</name>
    <dbReference type="NCBI Taxonomy" id="2816232"/>
    <lineage>
        <taxon>Bacteria</taxon>
        <taxon>Bacillati</taxon>
        <taxon>Actinomycetota</taxon>
        <taxon>Actinomycetes</taxon>
        <taxon>Kitasatosporales</taxon>
        <taxon>Streptomycetaceae</taxon>
        <taxon>Streptomyces</taxon>
    </lineage>
</organism>
<evidence type="ECO:0000256" key="2">
    <source>
        <dbReference type="SAM" id="Phobius"/>
    </source>
</evidence>
<feature type="compositionally biased region" description="Basic residues" evidence="1">
    <location>
        <begin position="140"/>
        <end position="150"/>
    </location>
</feature>
<keyword evidence="2" id="KW-0472">Membrane</keyword>
<evidence type="ECO:0000313" key="4">
    <source>
        <dbReference type="Proteomes" id="UP000664781"/>
    </source>
</evidence>
<feature type="region of interest" description="Disordered" evidence="1">
    <location>
        <begin position="124"/>
        <end position="150"/>
    </location>
</feature>
<dbReference type="AlphaFoldDB" id="A0A939JN52"/>
<accession>A0A939JN52</accession>
<evidence type="ECO:0000313" key="3">
    <source>
        <dbReference type="EMBL" id="MBO0654926.1"/>
    </source>
</evidence>
<gene>
    <name evidence="3" type="ORF">J1792_19725</name>
</gene>